<organism evidence="1">
    <name type="scientific">bacterium enrichment culture clone fosmid MGS-K1</name>
    <dbReference type="NCBI Taxonomy" id="1549356"/>
    <lineage>
        <taxon>Bacteria</taxon>
        <taxon>environmental samples</taxon>
    </lineage>
</organism>
<reference evidence="1" key="1">
    <citation type="journal article" date="2015" name="Environ. Microbiol.">
        <title>Pressure adaptation is linked to thermal adaptation in salt-saturated marine habitats.</title>
        <authorList>
            <consortium name="The MAMBA Consortium"/>
            <person name="Alcaide M."/>
            <person name="Stogios P.J."/>
            <person name="Lafraya A."/>
            <person name="Tchigvintsev A."/>
            <person name="Flick R."/>
            <person name="Bargiela R."/>
            <person name="Chernikova T.N."/>
            <person name="Reva O.N."/>
            <person name="Hai T."/>
            <person name="Leggewie C.C."/>
            <person name="Katzke N."/>
            <person name="La Cono V."/>
            <person name="Matesanz R."/>
            <person name="Jebbar M."/>
            <person name="Jaeger K.E."/>
            <person name="Yakimov M.M."/>
            <person name="Yakunin A.F."/>
            <person name="Golyshin P.N."/>
            <person name="Golyshina O.V."/>
            <person name="Savchenko A."/>
            <person name="Ferrer M."/>
        </authorList>
    </citation>
    <scope>NUCLEOTIDE SEQUENCE</scope>
</reference>
<dbReference type="EMBL" id="KF831421">
    <property type="protein sequence ID" value="AJG38132.1"/>
    <property type="molecule type" value="Genomic_DNA"/>
</dbReference>
<dbReference type="AlphaFoldDB" id="A0A0B5KH94"/>
<evidence type="ECO:0000313" key="1">
    <source>
        <dbReference type="EMBL" id="AJG38132.1"/>
    </source>
</evidence>
<sequence length="98" mass="10757">MSSVCKFRLPEGTDRRFIEDSLASAAFNAECVFGKPRMMISGLAYYVADDNRHCVIDVSSEVGDHVARIFTGILTNVLGEEGFSVHRIEEALTGKDGE</sequence>
<proteinExistence type="predicted"/>
<protein>
    <submittedName>
        <fullName evidence="1">Uncharacterized protein</fullName>
    </submittedName>
</protein>
<accession>A0A0B5KH94</accession>
<name>A0A0B5KH94_9BACT</name>